<dbReference type="PANTHER" id="PTHR34477">
    <property type="entry name" value="UPF0213 PROTEIN YHBQ"/>
    <property type="match status" value="1"/>
</dbReference>
<keyword evidence="4" id="KW-1185">Reference proteome</keyword>
<dbReference type="Gene3D" id="3.40.1440.10">
    <property type="entry name" value="GIY-YIG endonuclease"/>
    <property type="match status" value="1"/>
</dbReference>
<evidence type="ECO:0000313" key="3">
    <source>
        <dbReference type="EMBL" id="PQA87273.1"/>
    </source>
</evidence>
<dbReference type="AlphaFoldDB" id="A0A2S7K441"/>
<gene>
    <name evidence="3" type="ORF">CW354_12635</name>
</gene>
<proteinExistence type="inferred from homology"/>
<dbReference type="PANTHER" id="PTHR34477:SF1">
    <property type="entry name" value="UPF0213 PROTEIN YHBQ"/>
    <property type="match status" value="1"/>
</dbReference>
<accession>A0A2S7K441</accession>
<dbReference type="EMBL" id="PJCH01000009">
    <property type="protein sequence ID" value="PQA87273.1"/>
    <property type="molecule type" value="Genomic_DNA"/>
</dbReference>
<dbReference type="InterPro" id="IPR035901">
    <property type="entry name" value="GIY-YIG_endonuc_sf"/>
</dbReference>
<comment type="similarity">
    <text evidence="1">Belongs to the UPF0213 family.</text>
</comment>
<dbReference type="InterPro" id="IPR050190">
    <property type="entry name" value="UPF0213_domain"/>
</dbReference>
<comment type="caution">
    <text evidence="3">The sequence shown here is derived from an EMBL/GenBank/DDBJ whole genome shotgun (WGS) entry which is preliminary data.</text>
</comment>
<dbReference type="CDD" id="cd10456">
    <property type="entry name" value="GIY-YIG_UPF0213"/>
    <property type="match status" value="1"/>
</dbReference>
<evidence type="ECO:0000259" key="2">
    <source>
        <dbReference type="PROSITE" id="PS50164"/>
    </source>
</evidence>
<sequence length="111" mass="12991">MEQVTVWVYMLRCADGSYYVGKYQGDDLETRISEHNNRQYSNSYTSKRLPVALVWSEWFSRYDAAVAFERQIKGWSRAKKEALIRGDWGGLQKLSKRGVRPSKMEKKFPSS</sequence>
<dbReference type="InterPro" id="IPR000305">
    <property type="entry name" value="GIY-YIG_endonuc"/>
</dbReference>
<evidence type="ECO:0000313" key="4">
    <source>
        <dbReference type="Proteomes" id="UP000239504"/>
    </source>
</evidence>
<reference evidence="3 4" key="1">
    <citation type="submission" date="2017-12" db="EMBL/GenBank/DDBJ databases">
        <authorList>
            <person name="Hurst M.R.H."/>
        </authorList>
    </citation>
    <scope>NUCLEOTIDE SEQUENCE [LARGE SCALE GENOMIC DNA]</scope>
    <source>
        <strain evidence="3 4">SY-3-19</strain>
    </source>
</reference>
<protein>
    <recommendedName>
        <fullName evidence="2">GIY-YIG domain-containing protein</fullName>
    </recommendedName>
</protein>
<dbReference type="Proteomes" id="UP000239504">
    <property type="component" value="Unassembled WGS sequence"/>
</dbReference>
<dbReference type="PROSITE" id="PS50164">
    <property type="entry name" value="GIY_YIG"/>
    <property type="match status" value="1"/>
</dbReference>
<organism evidence="3 4">
    <name type="scientific">Hyphococcus luteus</name>
    <dbReference type="NCBI Taxonomy" id="2058213"/>
    <lineage>
        <taxon>Bacteria</taxon>
        <taxon>Pseudomonadati</taxon>
        <taxon>Pseudomonadota</taxon>
        <taxon>Alphaproteobacteria</taxon>
        <taxon>Parvularculales</taxon>
        <taxon>Parvularculaceae</taxon>
        <taxon>Hyphococcus</taxon>
    </lineage>
</organism>
<evidence type="ECO:0000256" key="1">
    <source>
        <dbReference type="ARBA" id="ARBA00007435"/>
    </source>
</evidence>
<dbReference type="RefSeq" id="WP_104830460.1">
    <property type="nucleotide sequence ID" value="NZ_PJCH01000009.1"/>
</dbReference>
<dbReference type="Pfam" id="PF01541">
    <property type="entry name" value="GIY-YIG"/>
    <property type="match status" value="1"/>
</dbReference>
<feature type="domain" description="GIY-YIG" evidence="2">
    <location>
        <begin position="4"/>
        <end position="82"/>
    </location>
</feature>
<dbReference type="OrthoDB" id="287318at2"/>
<dbReference type="SUPFAM" id="SSF82771">
    <property type="entry name" value="GIY-YIG endonuclease"/>
    <property type="match status" value="1"/>
</dbReference>
<name>A0A2S7K441_9PROT</name>